<sequence length="43" mass="4886">MPIQCCFRIRSHSHMISKLHILTIGQMPQRAAEIGSTLLPRNV</sequence>
<dbReference type="AlphaFoldDB" id="A0A0A8Z599"/>
<protein>
    <submittedName>
        <fullName evidence="1">Uncharacterized protein</fullName>
    </submittedName>
</protein>
<name>A0A0A8Z599_ARUDO</name>
<dbReference type="EMBL" id="GBRH01263924">
    <property type="protein sequence ID" value="JAD33971.1"/>
    <property type="molecule type" value="Transcribed_RNA"/>
</dbReference>
<organism evidence="1">
    <name type="scientific">Arundo donax</name>
    <name type="common">Giant reed</name>
    <name type="synonym">Donax arundinaceus</name>
    <dbReference type="NCBI Taxonomy" id="35708"/>
    <lineage>
        <taxon>Eukaryota</taxon>
        <taxon>Viridiplantae</taxon>
        <taxon>Streptophyta</taxon>
        <taxon>Embryophyta</taxon>
        <taxon>Tracheophyta</taxon>
        <taxon>Spermatophyta</taxon>
        <taxon>Magnoliopsida</taxon>
        <taxon>Liliopsida</taxon>
        <taxon>Poales</taxon>
        <taxon>Poaceae</taxon>
        <taxon>PACMAD clade</taxon>
        <taxon>Arundinoideae</taxon>
        <taxon>Arundineae</taxon>
        <taxon>Arundo</taxon>
    </lineage>
</organism>
<reference evidence="1" key="2">
    <citation type="journal article" date="2015" name="Data Brief">
        <title>Shoot transcriptome of the giant reed, Arundo donax.</title>
        <authorList>
            <person name="Barrero R.A."/>
            <person name="Guerrero F.D."/>
            <person name="Moolhuijzen P."/>
            <person name="Goolsby J.A."/>
            <person name="Tidwell J."/>
            <person name="Bellgard S.E."/>
            <person name="Bellgard M.I."/>
        </authorList>
    </citation>
    <scope>NUCLEOTIDE SEQUENCE</scope>
    <source>
        <tissue evidence="1">Shoot tissue taken approximately 20 cm above the soil surface</tissue>
    </source>
</reference>
<reference evidence="1" key="1">
    <citation type="submission" date="2014-09" db="EMBL/GenBank/DDBJ databases">
        <authorList>
            <person name="Magalhaes I.L.F."/>
            <person name="Oliveira U."/>
            <person name="Santos F.R."/>
            <person name="Vidigal T.H.D.A."/>
            <person name="Brescovit A.D."/>
            <person name="Santos A.J."/>
        </authorList>
    </citation>
    <scope>NUCLEOTIDE SEQUENCE</scope>
    <source>
        <tissue evidence="1">Shoot tissue taken approximately 20 cm above the soil surface</tissue>
    </source>
</reference>
<proteinExistence type="predicted"/>
<accession>A0A0A8Z599</accession>
<evidence type="ECO:0000313" key="1">
    <source>
        <dbReference type="EMBL" id="JAD33971.1"/>
    </source>
</evidence>